<dbReference type="Proteomes" id="UP000319576">
    <property type="component" value="Chromosome"/>
</dbReference>
<evidence type="ECO:0000313" key="2">
    <source>
        <dbReference type="EMBL" id="QDU21072.1"/>
    </source>
</evidence>
<evidence type="ECO:0000313" key="3">
    <source>
        <dbReference type="Proteomes" id="UP000319576"/>
    </source>
</evidence>
<reference evidence="2 3" key="1">
    <citation type="submission" date="2019-02" db="EMBL/GenBank/DDBJ databases">
        <title>Deep-cultivation of Planctomycetes and their phenomic and genomic characterization uncovers novel biology.</title>
        <authorList>
            <person name="Wiegand S."/>
            <person name="Jogler M."/>
            <person name="Boedeker C."/>
            <person name="Pinto D."/>
            <person name="Vollmers J."/>
            <person name="Rivas-Marin E."/>
            <person name="Kohn T."/>
            <person name="Peeters S.H."/>
            <person name="Heuer A."/>
            <person name="Rast P."/>
            <person name="Oberbeckmann S."/>
            <person name="Bunk B."/>
            <person name="Jeske O."/>
            <person name="Meyerdierks A."/>
            <person name="Storesund J.E."/>
            <person name="Kallscheuer N."/>
            <person name="Luecker S."/>
            <person name="Lage O.M."/>
            <person name="Pohl T."/>
            <person name="Merkel B.J."/>
            <person name="Hornburger P."/>
            <person name="Mueller R.-W."/>
            <person name="Bruemmer F."/>
            <person name="Labrenz M."/>
            <person name="Spormann A.M."/>
            <person name="Op den Camp H."/>
            <person name="Overmann J."/>
            <person name="Amann R."/>
            <person name="Jetten M.S.M."/>
            <person name="Mascher T."/>
            <person name="Medema M.H."/>
            <person name="Devos D.P."/>
            <person name="Kaster A.-K."/>
            <person name="Ovreas L."/>
            <person name="Rohde M."/>
            <person name="Galperin M.Y."/>
            <person name="Jogler C."/>
        </authorList>
    </citation>
    <scope>NUCLEOTIDE SEQUENCE [LARGE SCALE GENOMIC DNA]</scope>
    <source>
        <strain evidence="2 3">ETA_A1</strain>
    </source>
</reference>
<keyword evidence="3" id="KW-1185">Reference proteome</keyword>
<dbReference type="AlphaFoldDB" id="A0A517XU85"/>
<dbReference type="RefSeq" id="WP_145239715.1">
    <property type="nucleotide sequence ID" value="NZ_CP036273.1"/>
</dbReference>
<gene>
    <name evidence="2" type="ORF">ETAA1_30360</name>
</gene>
<evidence type="ECO:0000256" key="1">
    <source>
        <dbReference type="SAM" id="MobiDB-lite"/>
    </source>
</evidence>
<sequence>MSRTETSGVVTAAEGTTVTVPSDRAPAGDHAVVLHTPVVSAAITPMTSPVASSAHAHQEMTYVPGGARVQLSSADQL</sequence>
<protein>
    <submittedName>
        <fullName evidence="2">Uncharacterized protein</fullName>
    </submittedName>
</protein>
<feature type="region of interest" description="Disordered" evidence="1">
    <location>
        <begin position="1"/>
        <end position="25"/>
    </location>
</feature>
<dbReference type="EMBL" id="CP036273">
    <property type="protein sequence ID" value="QDU21072.1"/>
    <property type="molecule type" value="Genomic_DNA"/>
</dbReference>
<feature type="compositionally biased region" description="Low complexity" evidence="1">
    <location>
        <begin position="8"/>
        <end position="20"/>
    </location>
</feature>
<name>A0A517XU85_9BACT</name>
<proteinExistence type="predicted"/>
<accession>A0A517XU85</accession>
<organism evidence="2 3">
    <name type="scientific">Urbifossiella limnaea</name>
    <dbReference type="NCBI Taxonomy" id="2528023"/>
    <lineage>
        <taxon>Bacteria</taxon>
        <taxon>Pseudomonadati</taxon>
        <taxon>Planctomycetota</taxon>
        <taxon>Planctomycetia</taxon>
        <taxon>Gemmatales</taxon>
        <taxon>Gemmataceae</taxon>
        <taxon>Urbifossiella</taxon>
    </lineage>
</organism>
<dbReference type="KEGG" id="uli:ETAA1_30360"/>